<evidence type="ECO:0000256" key="3">
    <source>
        <dbReference type="ARBA" id="ARBA00022692"/>
    </source>
</evidence>
<feature type="signal peptide" evidence="7">
    <location>
        <begin position="1"/>
        <end position="20"/>
    </location>
</feature>
<sequence length="173" mass="19289">MSLAAIFVFLLVSALQMLDGVLDLARRRGSLSDEQLKLRMEITQILKEASALSTPSTFAQAAKLKRLAAAKEKELAKIQDLNIKGKESLYEQYGKVLLITKVLIYGALVLWFWSTPVTTVPKHLLQPFGRLFSWRGVDAATGRVVVGILPWLFLTSRVSKLLSEKLAPIFLHP</sequence>
<dbReference type="InterPro" id="IPR028945">
    <property type="entry name" value="Get1"/>
</dbReference>
<dbReference type="GO" id="GO:0043529">
    <property type="term" value="C:GET complex"/>
    <property type="evidence" value="ECO:0007669"/>
    <property type="project" value="TreeGrafter"/>
</dbReference>
<dbReference type="Proteomes" id="UP000298652">
    <property type="component" value="Chromosome 4"/>
</dbReference>
<evidence type="ECO:0000256" key="2">
    <source>
        <dbReference type="ARBA" id="ARBA00010799"/>
    </source>
</evidence>
<dbReference type="GO" id="GO:0005789">
    <property type="term" value="C:endoplasmic reticulum membrane"/>
    <property type="evidence" value="ECO:0007669"/>
    <property type="project" value="UniProtKB-SubCell"/>
</dbReference>
<comment type="similarity">
    <text evidence="2">Belongs to the WRB/GET1 family.</text>
</comment>
<dbReference type="AlphaFoldDB" id="A0A4U6UTD0"/>
<evidence type="ECO:0000256" key="1">
    <source>
        <dbReference type="ARBA" id="ARBA00004586"/>
    </source>
</evidence>
<dbReference type="GO" id="GO:0043495">
    <property type="term" value="F:protein-membrane adaptor activity"/>
    <property type="evidence" value="ECO:0007669"/>
    <property type="project" value="TreeGrafter"/>
</dbReference>
<dbReference type="GO" id="GO:0071816">
    <property type="term" value="P:tail-anchored membrane protein insertion into ER membrane"/>
    <property type="evidence" value="ECO:0007669"/>
    <property type="project" value="InterPro"/>
</dbReference>
<feature type="chain" id="PRO_5020732497" description="Tail-anchored protein insertion receptor WRB" evidence="7">
    <location>
        <begin position="21"/>
        <end position="173"/>
    </location>
</feature>
<keyword evidence="4" id="KW-0256">Endoplasmic reticulum</keyword>
<keyword evidence="3" id="KW-0812">Transmembrane</keyword>
<comment type="subcellular location">
    <subcellularLocation>
        <location evidence="1">Endoplasmic reticulum membrane</location>
    </subcellularLocation>
</comment>
<evidence type="ECO:0000313" key="9">
    <source>
        <dbReference type="Proteomes" id="UP000298652"/>
    </source>
</evidence>
<accession>A0A4U6UTD0</accession>
<evidence type="ECO:0000256" key="5">
    <source>
        <dbReference type="ARBA" id="ARBA00022989"/>
    </source>
</evidence>
<keyword evidence="6" id="KW-0472">Membrane</keyword>
<dbReference type="PANTHER" id="PTHR42650:SF1">
    <property type="entry name" value="GUIDED ENTRY OF TAIL-ANCHORED PROTEINS FACTOR 1"/>
    <property type="match status" value="1"/>
</dbReference>
<dbReference type="EMBL" id="CM016555">
    <property type="protein sequence ID" value="TKW19698.1"/>
    <property type="molecule type" value="Genomic_DNA"/>
</dbReference>
<proteinExistence type="inferred from homology"/>
<protein>
    <recommendedName>
        <fullName evidence="10">Tail-anchored protein insertion receptor WRB</fullName>
    </recommendedName>
</protein>
<dbReference type="Gramene" id="TKW19698">
    <property type="protein sequence ID" value="TKW19698"/>
    <property type="gene ID" value="SEVIR_4G037100v2"/>
</dbReference>
<evidence type="ECO:0000256" key="4">
    <source>
        <dbReference type="ARBA" id="ARBA00022824"/>
    </source>
</evidence>
<evidence type="ECO:0000256" key="6">
    <source>
        <dbReference type="ARBA" id="ARBA00023136"/>
    </source>
</evidence>
<dbReference type="PANTHER" id="PTHR42650">
    <property type="entry name" value="TAIL-ANCHORED PROTEIN INSERTION RECEPTOR WRB"/>
    <property type="match status" value="1"/>
</dbReference>
<evidence type="ECO:0000313" key="8">
    <source>
        <dbReference type="EMBL" id="TKW19698.1"/>
    </source>
</evidence>
<reference evidence="8" key="1">
    <citation type="submission" date="2019-03" db="EMBL/GenBank/DDBJ databases">
        <title>WGS assembly of Setaria viridis.</title>
        <authorList>
            <person name="Huang P."/>
            <person name="Jenkins J."/>
            <person name="Grimwood J."/>
            <person name="Barry K."/>
            <person name="Healey A."/>
            <person name="Mamidi S."/>
            <person name="Sreedasyam A."/>
            <person name="Shu S."/>
            <person name="Feldman M."/>
            <person name="Wu J."/>
            <person name="Yu Y."/>
            <person name="Chen C."/>
            <person name="Johnson J."/>
            <person name="Rokhsar D."/>
            <person name="Baxter I."/>
            <person name="Schmutz J."/>
            <person name="Brutnell T."/>
            <person name="Kellogg E."/>
        </authorList>
    </citation>
    <scope>NUCLEOTIDE SEQUENCE [LARGE SCALE GENOMIC DNA]</scope>
</reference>
<name>A0A4U6UTD0_SETVI</name>
<gene>
    <name evidence="8" type="ORF">SEVIR_4G037100v2</name>
</gene>
<organism evidence="8 9">
    <name type="scientific">Setaria viridis</name>
    <name type="common">Green bristlegrass</name>
    <name type="synonym">Setaria italica subsp. viridis</name>
    <dbReference type="NCBI Taxonomy" id="4556"/>
    <lineage>
        <taxon>Eukaryota</taxon>
        <taxon>Viridiplantae</taxon>
        <taxon>Streptophyta</taxon>
        <taxon>Embryophyta</taxon>
        <taxon>Tracheophyta</taxon>
        <taxon>Spermatophyta</taxon>
        <taxon>Magnoliopsida</taxon>
        <taxon>Liliopsida</taxon>
        <taxon>Poales</taxon>
        <taxon>Poaceae</taxon>
        <taxon>PACMAD clade</taxon>
        <taxon>Panicoideae</taxon>
        <taxon>Panicodae</taxon>
        <taxon>Paniceae</taxon>
        <taxon>Cenchrinae</taxon>
        <taxon>Setaria</taxon>
    </lineage>
</organism>
<keyword evidence="9" id="KW-1185">Reference proteome</keyword>
<keyword evidence="7" id="KW-0732">Signal</keyword>
<dbReference type="OMA" id="FVCRLFK"/>
<dbReference type="Pfam" id="PF04420">
    <property type="entry name" value="CHD5"/>
    <property type="match status" value="1"/>
</dbReference>
<keyword evidence="5" id="KW-1133">Transmembrane helix</keyword>
<evidence type="ECO:0008006" key="10">
    <source>
        <dbReference type="Google" id="ProtNLM"/>
    </source>
</evidence>
<evidence type="ECO:0000256" key="7">
    <source>
        <dbReference type="SAM" id="SignalP"/>
    </source>
</evidence>